<evidence type="ECO:0000259" key="4">
    <source>
        <dbReference type="Pfam" id="PF22384"/>
    </source>
</evidence>
<dbReference type="PANTHER" id="PTHR30024">
    <property type="entry name" value="ALIPHATIC SULFONATES-BINDING PROTEIN-RELATED"/>
    <property type="match status" value="1"/>
</dbReference>
<evidence type="ECO:0000256" key="1">
    <source>
        <dbReference type="ARBA" id="ARBA00004418"/>
    </source>
</evidence>
<feature type="domain" description="Ca3427-like PBP 2" evidence="4">
    <location>
        <begin position="91"/>
        <end position="179"/>
    </location>
</feature>
<keyword evidence="3" id="KW-0732">Signal</keyword>
<reference evidence="5" key="2">
    <citation type="journal article" date="2024" name="Antonie Van Leeuwenhoek">
        <title>Roseihalotalea indica gen. nov., sp. nov., a halophilic Bacteroidetes from mesopelagic Southwest Indian Ocean with higher carbohydrate metabolic potential.</title>
        <authorList>
            <person name="Chen B."/>
            <person name="Zhang M."/>
            <person name="Lin D."/>
            <person name="Ye J."/>
            <person name="Tang K."/>
        </authorList>
    </citation>
    <scope>NUCLEOTIDE SEQUENCE</scope>
    <source>
        <strain evidence="5">TK19036</strain>
    </source>
</reference>
<protein>
    <submittedName>
        <fullName evidence="5">Substrate-binding domain-containing protein</fullName>
    </submittedName>
</protein>
<dbReference type="GO" id="GO:0042597">
    <property type="term" value="C:periplasmic space"/>
    <property type="evidence" value="ECO:0007669"/>
    <property type="project" value="UniProtKB-SubCell"/>
</dbReference>
<organism evidence="5">
    <name type="scientific">Roseihalotalea indica</name>
    <dbReference type="NCBI Taxonomy" id="2867963"/>
    <lineage>
        <taxon>Bacteria</taxon>
        <taxon>Pseudomonadati</taxon>
        <taxon>Bacteroidota</taxon>
        <taxon>Cytophagia</taxon>
        <taxon>Cytophagales</taxon>
        <taxon>Catalimonadaceae</taxon>
        <taxon>Roseihalotalea</taxon>
    </lineage>
</organism>
<sequence length="288" mass="31953">MVQFRVGSVPEHFTLPWHLAQESGAFQKQGVAIDWQDYPNGTGAMMADLREGKLDIAVALTEGVVADIIQHQSGKIAQLFVTSPLTWGIHVASGSSYQQVDELEGKTFAISRMGSGSHLMAFVMAKQLGWSTEDLPLEIVGGMDGARKALASGDADVFMWEKFMTKPVVDSGEFRRVGEFDTPWPCFAVVVRNETLADHSVEVETLLEVVQKSALDFMELPDASQLVAQRYHLNIEDAQEWFERTKWATDFAIEADTLRLVMDSLVECKVINSKLEPSQLCSKLAQLK</sequence>
<evidence type="ECO:0000313" key="5">
    <source>
        <dbReference type="EMBL" id="WKN36719.1"/>
    </source>
</evidence>
<evidence type="ECO:0000256" key="2">
    <source>
        <dbReference type="ARBA" id="ARBA00010742"/>
    </source>
</evidence>
<evidence type="ECO:0000256" key="3">
    <source>
        <dbReference type="ARBA" id="ARBA00022729"/>
    </source>
</evidence>
<gene>
    <name evidence="5" type="ORF">K4G66_30610</name>
</gene>
<proteinExistence type="inferred from homology"/>
<dbReference type="CDD" id="cd13637">
    <property type="entry name" value="PBP2_Ca3427_like"/>
    <property type="match status" value="1"/>
</dbReference>
<name>A0AA49GST3_9BACT</name>
<dbReference type="EMBL" id="CP120682">
    <property type="protein sequence ID" value="WKN36719.1"/>
    <property type="molecule type" value="Genomic_DNA"/>
</dbReference>
<accession>A0AA49GST3</accession>
<reference evidence="5" key="1">
    <citation type="journal article" date="2023" name="Comput. Struct. Biotechnol. J.">
        <title>Discovery of a novel marine Bacteroidetes with a rich repertoire of carbohydrate-active enzymes.</title>
        <authorList>
            <person name="Chen B."/>
            <person name="Liu G."/>
            <person name="Chen Q."/>
            <person name="Wang H."/>
            <person name="Liu L."/>
            <person name="Tang K."/>
        </authorList>
    </citation>
    <scope>NUCLEOTIDE SEQUENCE</scope>
    <source>
        <strain evidence="5">TK19036</strain>
    </source>
</reference>
<dbReference type="InterPro" id="IPR054364">
    <property type="entry name" value="Ca3427-like_PBP2"/>
</dbReference>
<dbReference type="Gene3D" id="3.40.190.10">
    <property type="entry name" value="Periplasmic binding protein-like II"/>
    <property type="match status" value="2"/>
</dbReference>
<dbReference type="SUPFAM" id="SSF53850">
    <property type="entry name" value="Periplasmic binding protein-like II"/>
    <property type="match status" value="1"/>
</dbReference>
<dbReference type="AlphaFoldDB" id="A0AA49GST3"/>
<comment type="similarity">
    <text evidence="2">Belongs to the bacterial solute-binding protein SsuA/TauA family.</text>
</comment>
<comment type="subcellular location">
    <subcellularLocation>
        <location evidence="1">Periplasm</location>
    </subcellularLocation>
</comment>
<dbReference type="PANTHER" id="PTHR30024:SF47">
    <property type="entry name" value="TAURINE-BINDING PERIPLASMIC PROTEIN"/>
    <property type="match status" value="1"/>
</dbReference>
<dbReference type="Pfam" id="PF22384">
    <property type="entry name" value="PBP2_Ca3427_like"/>
    <property type="match status" value="1"/>
</dbReference>